<reference evidence="2" key="1">
    <citation type="submission" date="2022-04" db="EMBL/GenBank/DDBJ databases">
        <title>Carnegiea gigantea Genome sequencing and assembly v2.</title>
        <authorList>
            <person name="Copetti D."/>
            <person name="Sanderson M.J."/>
            <person name="Burquez A."/>
            <person name="Wojciechowski M.F."/>
        </authorList>
    </citation>
    <scope>NUCLEOTIDE SEQUENCE</scope>
    <source>
        <strain evidence="2">SGP5-SGP5p</strain>
        <tissue evidence="2">Aerial part</tissue>
    </source>
</reference>
<dbReference type="Proteomes" id="UP001153076">
    <property type="component" value="Unassembled WGS sequence"/>
</dbReference>
<dbReference type="AlphaFoldDB" id="A0A9Q1QQT0"/>
<protein>
    <submittedName>
        <fullName evidence="2">Uncharacterized protein</fullName>
    </submittedName>
</protein>
<name>A0A9Q1QQT0_9CARY</name>
<keyword evidence="3" id="KW-1185">Reference proteome</keyword>
<evidence type="ECO:0000256" key="1">
    <source>
        <dbReference type="SAM" id="MobiDB-lite"/>
    </source>
</evidence>
<feature type="region of interest" description="Disordered" evidence="1">
    <location>
        <begin position="36"/>
        <end position="60"/>
    </location>
</feature>
<evidence type="ECO:0000313" key="3">
    <source>
        <dbReference type="Proteomes" id="UP001153076"/>
    </source>
</evidence>
<accession>A0A9Q1QQT0</accession>
<organism evidence="2 3">
    <name type="scientific">Carnegiea gigantea</name>
    <dbReference type="NCBI Taxonomy" id="171969"/>
    <lineage>
        <taxon>Eukaryota</taxon>
        <taxon>Viridiplantae</taxon>
        <taxon>Streptophyta</taxon>
        <taxon>Embryophyta</taxon>
        <taxon>Tracheophyta</taxon>
        <taxon>Spermatophyta</taxon>
        <taxon>Magnoliopsida</taxon>
        <taxon>eudicotyledons</taxon>
        <taxon>Gunneridae</taxon>
        <taxon>Pentapetalae</taxon>
        <taxon>Caryophyllales</taxon>
        <taxon>Cactineae</taxon>
        <taxon>Cactaceae</taxon>
        <taxon>Cactoideae</taxon>
        <taxon>Echinocereeae</taxon>
        <taxon>Carnegiea</taxon>
    </lineage>
</organism>
<proteinExistence type="predicted"/>
<gene>
    <name evidence="2" type="ORF">Cgig2_026916</name>
</gene>
<comment type="caution">
    <text evidence="2">The sequence shown here is derived from an EMBL/GenBank/DDBJ whole genome shotgun (WGS) entry which is preliminary data.</text>
</comment>
<dbReference type="EMBL" id="JAKOGI010000011">
    <property type="protein sequence ID" value="KAJ8451107.1"/>
    <property type="molecule type" value="Genomic_DNA"/>
</dbReference>
<sequence length="162" mass="18151">MEEILGNHDELAIGSLIIVIKEVGSTVQVIQKVQTTSTSSMEAMDSNHEEKDDDMTSNDDVACNELRRNDKMARTTEEEAVQETPNFEIDLENVEGNESQNGYSKEILKLAQYLPPLEVEKQQMNNDYYPPGFGSQDLVAATITSQPLENVEQQVKNKEGQN</sequence>
<evidence type="ECO:0000313" key="2">
    <source>
        <dbReference type="EMBL" id="KAJ8451107.1"/>
    </source>
</evidence>